<evidence type="ECO:0000313" key="2">
    <source>
        <dbReference type="Proteomes" id="UP000481583"/>
    </source>
</evidence>
<organism evidence="1 2">
    <name type="scientific">Streptomyces coryli</name>
    <dbReference type="NCBI Taxonomy" id="1128680"/>
    <lineage>
        <taxon>Bacteria</taxon>
        <taxon>Bacillati</taxon>
        <taxon>Actinomycetota</taxon>
        <taxon>Actinomycetes</taxon>
        <taxon>Kitasatosporales</taxon>
        <taxon>Streptomycetaceae</taxon>
        <taxon>Streptomyces</taxon>
    </lineage>
</organism>
<dbReference type="AlphaFoldDB" id="A0A6G4U029"/>
<protein>
    <recommendedName>
        <fullName evidence="3">Proline-rich protein</fullName>
    </recommendedName>
</protein>
<evidence type="ECO:0008006" key="3">
    <source>
        <dbReference type="Google" id="ProtNLM"/>
    </source>
</evidence>
<dbReference type="EMBL" id="JAAKZV010000059">
    <property type="protein sequence ID" value="NGN65352.1"/>
    <property type="molecule type" value="Genomic_DNA"/>
</dbReference>
<accession>A0A6G4U029</accession>
<proteinExistence type="predicted"/>
<reference evidence="1 2" key="1">
    <citation type="submission" date="2020-02" db="EMBL/GenBank/DDBJ databases">
        <title>Whole-genome analyses of novel actinobacteria.</title>
        <authorList>
            <person name="Sahin N."/>
        </authorList>
    </citation>
    <scope>NUCLEOTIDE SEQUENCE [LARGE SCALE GENOMIC DNA]</scope>
    <source>
        <strain evidence="1 2">A7024</strain>
    </source>
</reference>
<dbReference type="RefSeq" id="WP_165237695.1">
    <property type="nucleotide sequence ID" value="NZ_JAAKZV010000059.1"/>
</dbReference>
<gene>
    <name evidence="1" type="ORF">G5C51_15785</name>
</gene>
<comment type="caution">
    <text evidence="1">The sequence shown here is derived from an EMBL/GenBank/DDBJ whole genome shotgun (WGS) entry which is preliminary data.</text>
</comment>
<name>A0A6G4U029_9ACTN</name>
<dbReference type="Proteomes" id="UP000481583">
    <property type="component" value="Unassembled WGS sequence"/>
</dbReference>
<keyword evidence="2" id="KW-1185">Reference proteome</keyword>
<sequence>MTAPAPALPRQRVPAPYGDVLDVPAAAGFAVLGRRGLRTGPVARRGRRLRFLVAPGSAALVPELLDWLEWGGIPLDLRAFPGAEAAWEGAVWLRPPAPDVAARLPAMRLGGAAPGAPDLVRLVAAAATACHRTTLLYPALGRPAAASR</sequence>
<evidence type="ECO:0000313" key="1">
    <source>
        <dbReference type="EMBL" id="NGN65352.1"/>
    </source>
</evidence>